<keyword evidence="3" id="KW-0804">Transcription</keyword>
<keyword evidence="1" id="KW-0805">Transcription regulation</keyword>
<reference evidence="6" key="1">
    <citation type="submission" date="2019-09" db="EMBL/GenBank/DDBJ databases">
        <authorList>
            <person name="Teo W.F.A."/>
            <person name="Duangmal K."/>
        </authorList>
    </citation>
    <scope>NUCLEOTIDE SEQUENCE [LARGE SCALE GENOMIC DNA]</scope>
    <source>
        <strain evidence="6">K81G1</strain>
    </source>
</reference>
<dbReference type="PANTHER" id="PTHR30055">
    <property type="entry name" value="HTH-TYPE TRANSCRIPTIONAL REGULATOR RUTR"/>
    <property type="match status" value="1"/>
</dbReference>
<organism evidence="6 7">
    <name type="scientific">Amycolatopsis acidicola</name>
    <dbReference type="NCBI Taxonomy" id="2596893"/>
    <lineage>
        <taxon>Bacteria</taxon>
        <taxon>Bacillati</taxon>
        <taxon>Actinomycetota</taxon>
        <taxon>Actinomycetes</taxon>
        <taxon>Pseudonocardiales</taxon>
        <taxon>Pseudonocardiaceae</taxon>
        <taxon>Amycolatopsis</taxon>
    </lineage>
</organism>
<dbReference type="PROSITE" id="PS50977">
    <property type="entry name" value="HTH_TETR_2"/>
    <property type="match status" value="1"/>
</dbReference>
<dbReference type="AlphaFoldDB" id="A0A5N0VM14"/>
<keyword evidence="2 4" id="KW-0238">DNA-binding</keyword>
<dbReference type="Gene3D" id="1.10.357.10">
    <property type="entry name" value="Tetracycline Repressor, domain 2"/>
    <property type="match status" value="1"/>
</dbReference>
<evidence type="ECO:0000256" key="4">
    <source>
        <dbReference type="PROSITE-ProRule" id="PRU00335"/>
    </source>
</evidence>
<dbReference type="PANTHER" id="PTHR30055:SF234">
    <property type="entry name" value="HTH-TYPE TRANSCRIPTIONAL REGULATOR BETI"/>
    <property type="match status" value="1"/>
</dbReference>
<accession>A0A5N0VM14</accession>
<dbReference type="GO" id="GO:0003700">
    <property type="term" value="F:DNA-binding transcription factor activity"/>
    <property type="evidence" value="ECO:0007669"/>
    <property type="project" value="TreeGrafter"/>
</dbReference>
<dbReference type="RefSeq" id="WP_144745709.1">
    <property type="nucleotide sequence ID" value="NZ_VMNW02000004.1"/>
</dbReference>
<dbReference type="GO" id="GO:0000976">
    <property type="term" value="F:transcription cis-regulatory region binding"/>
    <property type="evidence" value="ECO:0007669"/>
    <property type="project" value="TreeGrafter"/>
</dbReference>
<dbReference type="InterPro" id="IPR050109">
    <property type="entry name" value="HTH-type_TetR-like_transc_reg"/>
</dbReference>
<dbReference type="InterPro" id="IPR009057">
    <property type="entry name" value="Homeodomain-like_sf"/>
</dbReference>
<proteinExistence type="predicted"/>
<sequence>MTTASEPRWRRLEPDERREQIFVRAARLFGERPYADVSTSDIAAKAGVARGLINHYFGTKRELYLAVIRRAVTLPALELPSPQGSVSDRADVAVGWFLDMVLSQGKMWLVATSEGIGHDAEVEQILFEAERKSADRLLDAFDVPRDEPGWDELNAFVRSFAGMVKTAGREWLHRGELNRDQVHTLLHKSLVTLITDVFPTVEKAASTPG</sequence>
<evidence type="ECO:0000256" key="3">
    <source>
        <dbReference type="ARBA" id="ARBA00023163"/>
    </source>
</evidence>
<evidence type="ECO:0000313" key="6">
    <source>
        <dbReference type="EMBL" id="KAA9165792.1"/>
    </source>
</evidence>
<dbReference type="Proteomes" id="UP000319769">
    <property type="component" value="Unassembled WGS sequence"/>
</dbReference>
<evidence type="ECO:0000259" key="5">
    <source>
        <dbReference type="PROSITE" id="PS50977"/>
    </source>
</evidence>
<keyword evidence="7" id="KW-1185">Reference proteome</keyword>
<dbReference type="SUPFAM" id="SSF46689">
    <property type="entry name" value="Homeodomain-like"/>
    <property type="match status" value="1"/>
</dbReference>
<dbReference type="PRINTS" id="PR00455">
    <property type="entry name" value="HTHTETR"/>
</dbReference>
<evidence type="ECO:0000313" key="7">
    <source>
        <dbReference type="Proteomes" id="UP000319769"/>
    </source>
</evidence>
<gene>
    <name evidence="6" type="ORF">FPZ12_004720</name>
</gene>
<evidence type="ECO:0000256" key="1">
    <source>
        <dbReference type="ARBA" id="ARBA00023015"/>
    </source>
</evidence>
<protein>
    <submittedName>
        <fullName evidence="6">TetR/AcrR family transcriptional regulator</fullName>
    </submittedName>
</protein>
<dbReference type="EMBL" id="VMNW02000004">
    <property type="protein sequence ID" value="KAA9165792.1"/>
    <property type="molecule type" value="Genomic_DNA"/>
</dbReference>
<comment type="caution">
    <text evidence="6">The sequence shown here is derived from an EMBL/GenBank/DDBJ whole genome shotgun (WGS) entry which is preliminary data.</text>
</comment>
<feature type="DNA-binding region" description="H-T-H motif" evidence="4">
    <location>
        <begin position="38"/>
        <end position="57"/>
    </location>
</feature>
<dbReference type="Pfam" id="PF00440">
    <property type="entry name" value="TetR_N"/>
    <property type="match status" value="1"/>
</dbReference>
<dbReference type="OrthoDB" id="8479950at2"/>
<evidence type="ECO:0000256" key="2">
    <source>
        <dbReference type="ARBA" id="ARBA00023125"/>
    </source>
</evidence>
<feature type="domain" description="HTH tetR-type" evidence="5">
    <location>
        <begin position="15"/>
        <end position="75"/>
    </location>
</feature>
<name>A0A5N0VM14_9PSEU</name>
<dbReference type="InterPro" id="IPR001647">
    <property type="entry name" value="HTH_TetR"/>
</dbReference>